<organism evidence="1 2">
    <name type="scientific">Sphaerodactylus townsendi</name>
    <dbReference type="NCBI Taxonomy" id="933632"/>
    <lineage>
        <taxon>Eukaryota</taxon>
        <taxon>Metazoa</taxon>
        <taxon>Chordata</taxon>
        <taxon>Craniata</taxon>
        <taxon>Vertebrata</taxon>
        <taxon>Euteleostomi</taxon>
        <taxon>Lepidosauria</taxon>
        <taxon>Squamata</taxon>
        <taxon>Bifurcata</taxon>
        <taxon>Gekkota</taxon>
        <taxon>Sphaerodactylidae</taxon>
        <taxon>Sphaerodactylus</taxon>
    </lineage>
</organism>
<name>A0ACB8FRW0_9SAUR</name>
<proteinExistence type="predicted"/>
<comment type="caution">
    <text evidence="1">The sequence shown here is derived from an EMBL/GenBank/DDBJ whole genome shotgun (WGS) entry which is preliminary data.</text>
</comment>
<sequence length="103" mass="11406">MSLPLMRDISDIRRLLVFGKPKPEKLSNNRAHEGAANSHALLNEGAEETVCYAMLRFPPGVPEEQVVYSRVNAPRVALDPSKEEVVYSVIKKPGPPSKVNIKL</sequence>
<gene>
    <name evidence="1" type="ORF">K3G42_028212</name>
</gene>
<dbReference type="EMBL" id="CM037619">
    <property type="protein sequence ID" value="KAH8008183.1"/>
    <property type="molecule type" value="Genomic_DNA"/>
</dbReference>
<dbReference type="Proteomes" id="UP000827872">
    <property type="component" value="Linkage Group LG06"/>
</dbReference>
<keyword evidence="2" id="KW-1185">Reference proteome</keyword>
<accession>A0ACB8FRW0</accession>
<evidence type="ECO:0000313" key="1">
    <source>
        <dbReference type="EMBL" id="KAH8008183.1"/>
    </source>
</evidence>
<protein>
    <submittedName>
        <fullName evidence="1">Uncharacterized protein</fullName>
    </submittedName>
</protein>
<reference evidence="1" key="1">
    <citation type="submission" date="2021-08" db="EMBL/GenBank/DDBJ databases">
        <title>The first chromosome-level gecko genome reveals the dynamic sex chromosomes of Neotropical dwarf geckos (Sphaerodactylidae: Sphaerodactylus).</title>
        <authorList>
            <person name="Pinto B.J."/>
            <person name="Keating S.E."/>
            <person name="Gamble T."/>
        </authorList>
    </citation>
    <scope>NUCLEOTIDE SEQUENCE</scope>
    <source>
        <strain evidence="1">TG3544</strain>
    </source>
</reference>
<evidence type="ECO:0000313" key="2">
    <source>
        <dbReference type="Proteomes" id="UP000827872"/>
    </source>
</evidence>